<evidence type="ECO:0000259" key="4">
    <source>
        <dbReference type="Pfam" id="PF07859"/>
    </source>
</evidence>
<dbReference type="SUPFAM" id="SSF53474">
    <property type="entry name" value="alpha/beta-Hydrolases"/>
    <property type="match status" value="1"/>
</dbReference>
<evidence type="ECO:0000256" key="1">
    <source>
        <dbReference type="ARBA" id="ARBA00010515"/>
    </source>
</evidence>
<dbReference type="Proteomes" id="UP001501565">
    <property type="component" value="Unassembled WGS sequence"/>
</dbReference>
<dbReference type="InterPro" id="IPR029058">
    <property type="entry name" value="AB_hydrolase_fold"/>
</dbReference>
<sequence>MASLRAQVIKKTLRSSIKPLLSPNTSITTQRRLTDFGLQLNILPFGTEISETELDGIPTEWVSNKHTLDCDNVILYLHGGAYNIGSPKSHRNVTAHLARATGSMVLAIDYRLAPEHPCPAGLSDVIKVYRWLLAHDHNPKNLAIAGDSAGGGLTVASVLEMKEENLPLPAVLGVISPWVDLTMSGESVRSNAAIDPMIRKDWLEAMINNYATDLAPSSPLCSPINGDLTGLPPLLIQVGSDEILLDDAIRLAQRAESYGVSVELDIWESMWHVWHFQAGLIPEADQAIQDLANHLLNHLPA</sequence>
<dbReference type="EMBL" id="BAABBN010000004">
    <property type="protein sequence ID" value="GAA3911339.1"/>
    <property type="molecule type" value="Genomic_DNA"/>
</dbReference>
<dbReference type="InterPro" id="IPR013094">
    <property type="entry name" value="AB_hydrolase_3"/>
</dbReference>
<proteinExistence type="inferred from homology"/>
<gene>
    <name evidence="5" type="ORF">GCM10022277_02320</name>
</gene>
<evidence type="ECO:0000256" key="2">
    <source>
        <dbReference type="ARBA" id="ARBA00022801"/>
    </source>
</evidence>
<dbReference type="Gene3D" id="3.40.50.1820">
    <property type="entry name" value="alpha/beta hydrolase"/>
    <property type="match status" value="1"/>
</dbReference>
<keyword evidence="6" id="KW-1185">Reference proteome</keyword>
<accession>A0ABP7LZ31</accession>
<protein>
    <submittedName>
        <fullName evidence="5">Alpha/beta hydrolase</fullName>
    </submittedName>
</protein>
<comment type="similarity">
    <text evidence="1">Belongs to the 'GDXG' lipolytic enzyme family.</text>
</comment>
<dbReference type="PANTHER" id="PTHR48081">
    <property type="entry name" value="AB HYDROLASE SUPERFAMILY PROTEIN C4A8.06C"/>
    <property type="match status" value="1"/>
</dbReference>
<feature type="active site" evidence="3">
    <location>
        <position position="148"/>
    </location>
</feature>
<feature type="domain" description="Alpha/beta hydrolase fold-3" evidence="4">
    <location>
        <begin position="74"/>
        <end position="275"/>
    </location>
</feature>
<keyword evidence="2 5" id="KW-0378">Hydrolase</keyword>
<dbReference type="PROSITE" id="PS01174">
    <property type="entry name" value="LIPASE_GDXG_SER"/>
    <property type="match status" value="1"/>
</dbReference>
<dbReference type="GO" id="GO:0016787">
    <property type="term" value="F:hydrolase activity"/>
    <property type="evidence" value="ECO:0007669"/>
    <property type="project" value="UniProtKB-KW"/>
</dbReference>
<comment type="caution">
    <text evidence="5">The sequence shown here is derived from an EMBL/GenBank/DDBJ whole genome shotgun (WGS) entry which is preliminary data.</text>
</comment>
<organism evidence="5 6">
    <name type="scientific">Litoribacillus peritrichatus</name>
    <dbReference type="NCBI Taxonomy" id="718191"/>
    <lineage>
        <taxon>Bacteria</taxon>
        <taxon>Pseudomonadati</taxon>
        <taxon>Pseudomonadota</taxon>
        <taxon>Gammaproteobacteria</taxon>
        <taxon>Oceanospirillales</taxon>
        <taxon>Oceanospirillaceae</taxon>
        <taxon>Litoribacillus</taxon>
    </lineage>
</organism>
<evidence type="ECO:0000313" key="5">
    <source>
        <dbReference type="EMBL" id="GAA3911339.1"/>
    </source>
</evidence>
<dbReference type="InterPro" id="IPR002168">
    <property type="entry name" value="Lipase_GDXG_HIS_AS"/>
</dbReference>
<name>A0ABP7LZ31_9GAMM</name>
<evidence type="ECO:0000256" key="3">
    <source>
        <dbReference type="PROSITE-ProRule" id="PRU10038"/>
    </source>
</evidence>
<dbReference type="Pfam" id="PF07859">
    <property type="entry name" value="Abhydrolase_3"/>
    <property type="match status" value="1"/>
</dbReference>
<reference evidence="6" key="1">
    <citation type="journal article" date="2019" name="Int. J. Syst. Evol. Microbiol.">
        <title>The Global Catalogue of Microorganisms (GCM) 10K type strain sequencing project: providing services to taxonomists for standard genome sequencing and annotation.</title>
        <authorList>
            <consortium name="The Broad Institute Genomics Platform"/>
            <consortium name="The Broad Institute Genome Sequencing Center for Infectious Disease"/>
            <person name="Wu L."/>
            <person name="Ma J."/>
        </authorList>
    </citation>
    <scope>NUCLEOTIDE SEQUENCE [LARGE SCALE GENOMIC DNA]</scope>
    <source>
        <strain evidence="6">JCM 17551</strain>
    </source>
</reference>
<dbReference type="InterPro" id="IPR033140">
    <property type="entry name" value="Lipase_GDXG_put_SER_AS"/>
</dbReference>
<dbReference type="RefSeq" id="WP_344794615.1">
    <property type="nucleotide sequence ID" value="NZ_BAABBN010000004.1"/>
</dbReference>
<dbReference type="PANTHER" id="PTHR48081:SF30">
    <property type="entry name" value="ACETYL-HYDROLASE LIPR-RELATED"/>
    <property type="match status" value="1"/>
</dbReference>
<dbReference type="PROSITE" id="PS01173">
    <property type="entry name" value="LIPASE_GDXG_HIS"/>
    <property type="match status" value="1"/>
</dbReference>
<evidence type="ECO:0000313" key="6">
    <source>
        <dbReference type="Proteomes" id="UP001501565"/>
    </source>
</evidence>
<dbReference type="InterPro" id="IPR050300">
    <property type="entry name" value="GDXG_lipolytic_enzyme"/>
</dbReference>